<feature type="compositionally biased region" description="Low complexity" evidence="1">
    <location>
        <begin position="153"/>
        <end position="165"/>
    </location>
</feature>
<evidence type="ECO:0000313" key="2">
    <source>
        <dbReference type="EMBL" id="KAF4729784.1"/>
    </source>
</evidence>
<feature type="compositionally biased region" description="Low complexity" evidence="1">
    <location>
        <begin position="117"/>
        <end position="141"/>
    </location>
</feature>
<feature type="compositionally biased region" description="Low complexity" evidence="1">
    <location>
        <begin position="72"/>
        <end position="101"/>
    </location>
</feature>
<accession>A0A7J6S9Z3</accession>
<name>A0A7J6S9Z3_PEROL</name>
<dbReference type="Proteomes" id="UP000553632">
    <property type="component" value="Unassembled WGS sequence"/>
</dbReference>
<proteinExistence type="predicted"/>
<comment type="caution">
    <text evidence="2">The sequence shown here is derived from an EMBL/GenBank/DDBJ whole genome shotgun (WGS) entry which is preliminary data.</text>
</comment>
<evidence type="ECO:0000256" key="1">
    <source>
        <dbReference type="SAM" id="MobiDB-lite"/>
    </source>
</evidence>
<keyword evidence="3" id="KW-1185">Reference proteome</keyword>
<dbReference type="AlphaFoldDB" id="A0A7J6S9Z3"/>
<reference evidence="2 3" key="1">
    <citation type="submission" date="2020-04" db="EMBL/GenBank/DDBJ databases">
        <title>Perkinsus olseni comparative genomics.</title>
        <authorList>
            <person name="Bogema D.R."/>
        </authorList>
    </citation>
    <scope>NUCLEOTIDE SEQUENCE [LARGE SCALE GENOMIC DNA]</scope>
    <source>
        <strain evidence="2 3">ATCC PRA-207</strain>
    </source>
</reference>
<dbReference type="EMBL" id="JABANO010019693">
    <property type="protein sequence ID" value="KAF4729784.1"/>
    <property type="molecule type" value="Genomic_DNA"/>
</dbReference>
<evidence type="ECO:0000313" key="3">
    <source>
        <dbReference type="Proteomes" id="UP000553632"/>
    </source>
</evidence>
<feature type="compositionally biased region" description="Gly residues" evidence="1">
    <location>
        <begin position="59"/>
        <end position="71"/>
    </location>
</feature>
<feature type="compositionally biased region" description="Low complexity" evidence="1">
    <location>
        <begin position="393"/>
        <end position="408"/>
    </location>
</feature>
<feature type="region of interest" description="Disordered" evidence="1">
    <location>
        <begin position="375"/>
        <end position="424"/>
    </location>
</feature>
<sequence>MTSWQQQQQKGTDTTEWEGVTTNTSWGPASHGRAGYKGGGNWGKGGRGVATGANRDWYGGAGGSASAGGGSSSSSSSSSSGPGYATAAGFQQDQQPSQQQGKGKGKGSRGGKGWYDSRGTGASASSSSTMPAGAAARQQQRQPPPQHPREGGAPAPHASSSAAAAVPPPNEPVGRTPAGTQAPPTKPVGVEESLPGSVFEQAERTGQEEAIAYERRMEHWREYAAKRRRLGGYDDSGVPAVSSLACSKDFPTPEGRTVSMIAQALHVALADALKAQKSAAASDAKKSEGIPLRAVEETFYNRWNIPLSLNMLGFDTVLSFIKTFDQAFEIVEVTAYSGVKFVKPSDEPEFSYKDYVVLRDVDPTSSAMSVDTVAADADSPMTPVERSPETGNTEETPAEAPAAAAAAGSGRGSKPRRGKRKACDSAAKTQLVNLLQLIKSLQSQQVNQAKILNQMEAVAVAHENASQQQTKGVASPLHQVIQVMSDTHRHQGEHLTRLYGLVEGQLAADSS</sequence>
<feature type="compositionally biased region" description="Polar residues" evidence="1">
    <location>
        <begin position="1"/>
        <end position="27"/>
    </location>
</feature>
<feature type="compositionally biased region" description="Gly residues" evidence="1">
    <location>
        <begin position="35"/>
        <end position="49"/>
    </location>
</feature>
<gene>
    <name evidence="2" type="ORF">FOZ63_024984</name>
</gene>
<protein>
    <submittedName>
        <fullName evidence="2">Uncharacterized protein</fullName>
    </submittedName>
</protein>
<organism evidence="2 3">
    <name type="scientific">Perkinsus olseni</name>
    <name type="common">Perkinsus atlanticus</name>
    <dbReference type="NCBI Taxonomy" id="32597"/>
    <lineage>
        <taxon>Eukaryota</taxon>
        <taxon>Sar</taxon>
        <taxon>Alveolata</taxon>
        <taxon>Perkinsozoa</taxon>
        <taxon>Perkinsea</taxon>
        <taxon>Perkinsida</taxon>
        <taxon>Perkinsidae</taxon>
        <taxon>Perkinsus</taxon>
    </lineage>
</organism>
<feature type="region of interest" description="Disordered" evidence="1">
    <location>
        <begin position="1"/>
        <end position="206"/>
    </location>
</feature>